<dbReference type="AlphaFoldDB" id="A0A848DJ72"/>
<keyword evidence="2" id="KW-0560">Oxidoreductase</keyword>
<evidence type="ECO:0000256" key="1">
    <source>
        <dbReference type="ARBA" id="ARBA00006484"/>
    </source>
</evidence>
<evidence type="ECO:0000313" key="4">
    <source>
        <dbReference type="Proteomes" id="UP000586918"/>
    </source>
</evidence>
<dbReference type="InterPro" id="IPR020904">
    <property type="entry name" value="Sc_DH/Rdtase_CS"/>
</dbReference>
<dbReference type="Proteomes" id="UP000586918">
    <property type="component" value="Unassembled WGS sequence"/>
</dbReference>
<dbReference type="GO" id="GO:0016614">
    <property type="term" value="F:oxidoreductase activity, acting on CH-OH group of donors"/>
    <property type="evidence" value="ECO:0007669"/>
    <property type="project" value="UniProtKB-ARBA"/>
</dbReference>
<name>A0A848DJ72_9PSEU</name>
<comment type="similarity">
    <text evidence="1">Belongs to the short-chain dehydrogenases/reductases (SDR) family.</text>
</comment>
<dbReference type="PANTHER" id="PTHR48107:SF16">
    <property type="entry name" value="NADPH-DEPENDENT ALDEHYDE REDUCTASE 1, CHLOROPLASTIC"/>
    <property type="match status" value="1"/>
</dbReference>
<protein>
    <submittedName>
        <fullName evidence="3">SDR family oxidoreductase</fullName>
    </submittedName>
</protein>
<accession>A0A848DJ72</accession>
<dbReference type="PRINTS" id="PR00081">
    <property type="entry name" value="GDHRDH"/>
</dbReference>
<sequence>MDVRPDHGERTYRGTGRLEGRKALITGGDSGIGRAVAIAFAREGADVLITHLEAETQDAEDTAFYALFWLCQAAVPHMQPGSSIITSSSVQAFQPSPHLLDYATSKAAIVNFTKGLGHELAERGIRVNSVAPGPVWTPLIPATMSEDKLTSFGAQAPMGRAAQPAELAPFYVFLASQESSYMTSEVLGVTGGSPIT</sequence>
<dbReference type="EMBL" id="JAAXKZ010000043">
    <property type="protein sequence ID" value="NMH92589.1"/>
    <property type="molecule type" value="Genomic_DNA"/>
</dbReference>
<keyword evidence="4" id="KW-1185">Reference proteome</keyword>
<gene>
    <name evidence="3" type="ORF">HF519_13620</name>
</gene>
<dbReference type="Pfam" id="PF13561">
    <property type="entry name" value="adh_short_C2"/>
    <property type="match status" value="1"/>
</dbReference>
<proteinExistence type="inferred from homology"/>
<dbReference type="SUPFAM" id="SSF51735">
    <property type="entry name" value="NAD(P)-binding Rossmann-fold domains"/>
    <property type="match status" value="1"/>
</dbReference>
<evidence type="ECO:0000256" key="2">
    <source>
        <dbReference type="ARBA" id="ARBA00023002"/>
    </source>
</evidence>
<dbReference type="InterPro" id="IPR002347">
    <property type="entry name" value="SDR_fam"/>
</dbReference>
<dbReference type="Gene3D" id="3.40.50.720">
    <property type="entry name" value="NAD(P)-binding Rossmann-like Domain"/>
    <property type="match status" value="2"/>
</dbReference>
<dbReference type="PANTHER" id="PTHR48107">
    <property type="entry name" value="NADPH-DEPENDENT ALDEHYDE REDUCTASE-LIKE PROTEIN, CHLOROPLASTIC-RELATED"/>
    <property type="match status" value="1"/>
</dbReference>
<organism evidence="3 4">
    <name type="scientific">Pseudonocardia bannensis</name>
    <dbReference type="NCBI Taxonomy" id="630973"/>
    <lineage>
        <taxon>Bacteria</taxon>
        <taxon>Bacillati</taxon>
        <taxon>Actinomycetota</taxon>
        <taxon>Actinomycetes</taxon>
        <taxon>Pseudonocardiales</taxon>
        <taxon>Pseudonocardiaceae</taxon>
        <taxon>Pseudonocardia</taxon>
    </lineage>
</organism>
<reference evidence="3 4" key="1">
    <citation type="submission" date="2020-04" db="EMBL/GenBank/DDBJ databases">
        <authorList>
            <person name="Klaysubun C."/>
            <person name="Duangmal K."/>
            <person name="Lipun K."/>
        </authorList>
    </citation>
    <scope>NUCLEOTIDE SEQUENCE [LARGE SCALE GENOMIC DNA]</scope>
    <source>
        <strain evidence="3 4">DSM 45300</strain>
    </source>
</reference>
<dbReference type="InterPro" id="IPR036291">
    <property type="entry name" value="NAD(P)-bd_dom_sf"/>
</dbReference>
<comment type="caution">
    <text evidence="3">The sequence shown here is derived from an EMBL/GenBank/DDBJ whole genome shotgun (WGS) entry which is preliminary data.</text>
</comment>
<evidence type="ECO:0000313" key="3">
    <source>
        <dbReference type="EMBL" id="NMH92589.1"/>
    </source>
</evidence>
<dbReference type="PROSITE" id="PS00061">
    <property type="entry name" value="ADH_SHORT"/>
    <property type="match status" value="1"/>
</dbReference>